<comment type="caution">
    <text evidence="1">The sequence shown here is derived from an EMBL/GenBank/DDBJ whole genome shotgun (WGS) entry which is preliminary data.</text>
</comment>
<organism evidence="1 2">
    <name type="scientific">Colletotrichum godetiae</name>
    <dbReference type="NCBI Taxonomy" id="1209918"/>
    <lineage>
        <taxon>Eukaryota</taxon>
        <taxon>Fungi</taxon>
        <taxon>Dikarya</taxon>
        <taxon>Ascomycota</taxon>
        <taxon>Pezizomycotina</taxon>
        <taxon>Sordariomycetes</taxon>
        <taxon>Hypocreomycetidae</taxon>
        <taxon>Glomerellales</taxon>
        <taxon>Glomerellaceae</taxon>
        <taxon>Colletotrichum</taxon>
        <taxon>Colletotrichum acutatum species complex</taxon>
    </lineage>
</organism>
<dbReference type="AlphaFoldDB" id="A0AAJ0ET42"/>
<dbReference type="EMBL" id="JAHMHR010000020">
    <property type="protein sequence ID" value="KAK1675786.1"/>
    <property type="molecule type" value="Genomic_DNA"/>
</dbReference>
<reference evidence="1" key="1">
    <citation type="submission" date="2021-06" db="EMBL/GenBank/DDBJ databases">
        <title>Comparative genomics, transcriptomics and evolutionary studies reveal genomic signatures of adaptation to plant cell wall in hemibiotrophic fungi.</title>
        <authorList>
            <consortium name="DOE Joint Genome Institute"/>
            <person name="Baroncelli R."/>
            <person name="Diaz J.F."/>
            <person name="Benocci T."/>
            <person name="Peng M."/>
            <person name="Battaglia E."/>
            <person name="Haridas S."/>
            <person name="Andreopoulos W."/>
            <person name="Labutti K."/>
            <person name="Pangilinan J."/>
            <person name="Floch G.L."/>
            <person name="Makela M.R."/>
            <person name="Henrissat B."/>
            <person name="Grigoriev I.V."/>
            <person name="Crouch J.A."/>
            <person name="De Vries R.P."/>
            <person name="Sukno S.A."/>
            <person name="Thon M.R."/>
        </authorList>
    </citation>
    <scope>NUCLEOTIDE SEQUENCE</scope>
    <source>
        <strain evidence="1">CBS 193.32</strain>
    </source>
</reference>
<dbReference type="GeneID" id="85450132"/>
<name>A0AAJ0ET42_9PEZI</name>
<dbReference type="RefSeq" id="XP_060429789.1">
    <property type="nucleotide sequence ID" value="XM_060565606.1"/>
</dbReference>
<accession>A0AAJ0ET42</accession>
<proteinExistence type="predicted"/>
<gene>
    <name evidence="1" type="ORF">BDP55DRAFT_150027</name>
</gene>
<dbReference type="Proteomes" id="UP001224890">
    <property type="component" value="Unassembled WGS sequence"/>
</dbReference>
<evidence type="ECO:0000313" key="1">
    <source>
        <dbReference type="EMBL" id="KAK1675786.1"/>
    </source>
</evidence>
<evidence type="ECO:0000313" key="2">
    <source>
        <dbReference type="Proteomes" id="UP001224890"/>
    </source>
</evidence>
<protein>
    <submittedName>
        <fullName evidence="1">Uncharacterized protein</fullName>
    </submittedName>
</protein>
<sequence length="126" mass="14736">MRSLSFSGEIFRHHLQRRRYLGRSIGVYTGRNGNYNIATRLTTDRGLDYRHNSPTWIIVSVVALVDKCVCCGRRLVGGVWLRILLFHDGVFDWHDFSQRFARMHYSCFPPHWFLLGHICGTVQLPE</sequence>
<keyword evidence="2" id="KW-1185">Reference proteome</keyword>